<reference evidence="1 2" key="1">
    <citation type="journal article" date="2018" name="Mol. Plant">
        <title>The genome of Artemisia annua provides insight into the evolution of Asteraceae family and artemisinin biosynthesis.</title>
        <authorList>
            <person name="Shen Q."/>
            <person name="Zhang L."/>
            <person name="Liao Z."/>
            <person name="Wang S."/>
            <person name="Yan T."/>
            <person name="Shi P."/>
            <person name="Liu M."/>
            <person name="Fu X."/>
            <person name="Pan Q."/>
            <person name="Wang Y."/>
            <person name="Lv Z."/>
            <person name="Lu X."/>
            <person name="Zhang F."/>
            <person name="Jiang W."/>
            <person name="Ma Y."/>
            <person name="Chen M."/>
            <person name="Hao X."/>
            <person name="Li L."/>
            <person name="Tang Y."/>
            <person name="Lv G."/>
            <person name="Zhou Y."/>
            <person name="Sun X."/>
            <person name="Brodelius P.E."/>
            <person name="Rose J.K.C."/>
            <person name="Tang K."/>
        </authorList>
    </citation>
    <scope>NUCLEOTIDE SEQUENCE [LARGE SCALE GENOMIC DNA]</scope>
    <source>
        <strain evidence="2">cv. Huhao1</strain>
        <tissue evidence="1">Leaf</tissue>
    </source>
</reference>
<protein>
    <submittedName>
        <fullName evidence="1">Reverse transcriptase</fullName>
    </submittedName>
</protein>
<evidence type="ECO:0000313" key="1">
    <source>
        <dbReference type="EMBL" id="PWA85890.1"/>
    </source>
</evidence>
<dbReference type="Proteomes" id="UP000245207">
    <property type="component" value="Unassembled WGS sequence"/>
</dbReference>
<evidence type="ECO:0000313" key="2">
    <source>
        <dbReference type="Proteomes" id="UP000245207"/>
    </source>
</evidence>
<organism evidence="1 2">
    <name type="scientific">Artemisia annua</name>
    <name type="common">Sweet wormwood</name>
    <dbReference type="NCBI Taxonomy" id="35608"/>
    <lineage>
        <taxon>Eukaryota</taxon>
        <taxon>Viridiplantae</taxon>
        <taxon>Streptophyta</taxon>
        <taxon>Embryophyta</taxon>
        <taxon>Tracheophyta</taxon>
        <taxon>Spermatophyta</taxon>
        <taxon>Magnoliopsida</taxon>
        <taxon>eudicotyledons</taxon>
        <taxon>Gunneridae</taxon>
        <taxon>Pentapetalae</taxon>
        <taxon>asterids</taxon>
        <taxon>campanulids</taxon>
        <taxon>Asterales</taxon>
        <taxon>Asteraceae</taxon>
        <taxon>Asteroideae</taxon>
        <taxon>Anthemideae</taxon>
        <taxon>Artemisiinae</taxon>
        <taxon>Artemisia</taxon>
    </lineage>
</organism>
<name>A0A2U1PJF4_ARTAN</name>
<keyword evidence="2" id="KW-1185">Reference proteome</keyword>
<dbReference type="OrthoDB" id="1881450at2759"/>
<comment type="caution">
    <text evidence="1">The sequence shown here is derived from an EMBL/GenBank/DDBJ whole genome shotgun (WGS) entry which is preliminary data.</text>
</comment>
<proteinExistence type="predicted"/>
<dbReference type="EMBL" id="PKPP01001075">
    <property type="protein sequence ID" value="PWA85890.1"/>
    <property type="molecule type" value="Genomic_DNA"/>
</dbReference>
<sequence length="196" mass="23147">METNNTKKSITAGGCFPYRMVVLKRICLDRLKDDSKDSERLKSVKLVLLLKIRVWRADEPTCDNFLVKSWGWSDHIPLMLHVEKIDYGPTPFKFFHSWMHKDGFEDCIKSAYDECSHGNEGLNFHEKLKVIKQKIKAWYQWVKHADLSRKQEVILRIMEIDENIDKCIASDIEKQEHFELLIHAFHMKARLLLGFV</sequence>
<dbReference type="GO" id="GO:0003964">
    <property type="term" value="F:RNA-directed DNA polymerase activity"/>
    <property type="evidence" value="ECO:0007669"/>
    <property type="project" value="UniProtKB-KW"/>
</dbReference>
<keyword evidence="1" id="KW-0808">Transferase</keyword>
<keyword evidence="1" id="KW-0548">Nucleotidyltransferase</keyword>
<dbReference type="AlphaFoldDB" id="A0A2U1PJF4"/>
<keyword evidence="1" id="KW-0695">RNA-directed DNA polymerase</keyword>
<accession>A0A2U1PJF4</accession>
<gene>
    <name evidence="1" type="ORF">CTI12_AA140190</name>
</gene>